<dbReference type="GO" id="GO:0016020">
    <property type="term" value="C:membrane"/>
    <property type="evidence" value="ECO:0007669"/>
    <property type="project" value="UniProtKB-SubCell"/>
</dbReference>
<evidence type="ECO:0000259" key="6">
    <source>
        <dbReference type="Pfam" id="PF04116"/>
    </source>
</evidence>
<dbReference type="Pfam" id="PF04116">
    <property type="entry name" value="FA_hydroxylase"/>
    <property type="match status" value="1"/>
</dbReference>
<protein>
    <submittedName>
        <fullName evidence="7">Sterol desaturase/sphingolipid hydroxylase (Fatty acid hydroxylase superfamily)</fullName>
    </submittedName>
</protein>
<proteinExistence type="predicted"/>
<keyword evidence="8" id="KW-1185">Reference proteome</keyword>
<feature type="domain" description="Fatty acid hydroxylase" evidence="6">
    <location>
        <begin position="106"/>
        <end position="239"/>
    </location>
</feature>
<evidence type="ECO:0000313" key="8">
    <source>
        <dbReference type="Proteomes" id="UP000317010"/>
    </source>
</evidence>
<feature type="transmembrane region" description="Helical" evidence="5">
    <location>
        <begin position="97"/>
        <end position="117"/>
    </location>
</feature>
<sequence>MLSSLANSFDSLIVLFSISMRYLLFTGSFYLFFYIWRNKRYWGAKIQQRYPENKHIINEIKNSFVTILIFGVVILTVIWAGKHGLTQVYQPINKYGYAYYFLSIGAMIVLHDTYFYWTHRLMHWKPLFKLAHKTHHLSTNPTPFAAYAFHPIEALVEVGIIPLIAFTIPHHASAITIFSIYSLLLNVAGHLGYELFPKGFASHKLFKWHNTSTHHNMHHRLVKCNYGLYFNFWDRLMKTNHPHYEKTFDTVIENREQGKINRLAEEVALK</sequence>
<dbReference type="PANTHER" id="PTHR11863">
    <property type="entry name" value="STEROL DESATURASE"/>
    <property type="match status" value="1"/>
</dbReference>
<dbReference type="OrthoDB" id="9770329at2"/>
<keyword evidence="4 5" id="KW-0472">Membrane</keyword>
<dbReference type="EMBL" id="VLLI01000019">
    <property type="protein sequence ID" value="TWI94588.1"/>
    <property type="molecule type" value="Genomic_DNA"/>
</dbReference>
<evidence type="ECO:0000256" key="1">
    <source>
        <dbReference type="ARBA" id="ARBA00004370"/>
    </source>
</evidence>
<dbReference type="GO" id="GO:0008610">
    <property type="term" value="P:lipid biosynthetic process"/>
    <property type="evidence" value="ECO:0007669"/>
    <property type="project" value="InterPro"/>
</dbReference>
<evidence type="ECO:0000256" key="3">
    <source>
        <dbReference type="ARBA" id="ARBA00022989"/>
    </source>
</evidence>
<gene>
    <name evidence="7" type="ORF">JN11_04699</name>
</gene>
<dbReference type="GO" id="GO:0016491">
    <property type="term" value="F:oxidoreductase activity"/>
    <property type="evidence" value="ECO:0007669"/>
    <property type="project" value="InterPro"/>
</dbReference>
<comment type="caution">
    <text evidence="7">The sequence shown here is derived from an EMBL/GenBank/DDBJ whole genome shotgun (WGS) entry which is preliminary data.</text>
</comment>
<dbReference type="RefSeq" id="WP_144916524.1">
    <property type="nucleotide sequence ID" value="NZ_VLLI01000019.1"/>
</dbReference>
<keyword evidence="2 5" id="KW-0812">Transmembrane</keyword>
<name>A0A562TMW4_9SPHI</name>
<feature type="transmembrane region" description="Helical" evidence="5">
    <location>
        <begin position="12"/>
        <end position="36"/>
    </location>
</feature>
<dbReference type="InterPro" id="IPR006694">
    <property type="entry name" value="Fatty_acid_hydroxylase"/>
</dbReference>
<comment type="subcellular location">
    <subcellularLocation>
        <location evidence="1">Membrane</location>
    </subcellularLocation>
</comment>
<organism evidence="7 8">
    <name type="scientific">Mucilaginibacter frigoritolerans</name>
    <dbReference type="NCBI Taxonomy" id="652788"/>
    <lineage>
        <taxon>Bacteria</taxon>
        <taxon>Pseudomonadati</taxon>
        <taxon>Bacteroidota</taxon>
        <taxon>Sphingobacteriia</taxon>
        <taxon>Sphingobacteriales</taxon>
        <taxon>Sphingobacteriaceae</taxon>
        <taxon>Mucilaginibacter</taxon>
    </lineage>
</organism>
<dbReference type="AlphaFoldDB" id="A0A562TMW4"/>
<dbReference type="GO" id="GO:0005506">
    <property type="term" value="F:iron ion binding"/>
    <property type="evidence" value="ECO:0007669"/>
    <property type="project" value="InterPro"/>
</dbReference>
<accession>A0A562TMW4</accession>
<evidence type="ECO:0000313" key="7">
    <source>
        <dbReference type="EMBL" id="TWI94588.1"/>
    </source>
</evidence>
<evidence type="ECO:0000256" key="5">
    <source>
        <dbReference type="SAM" id="Phobius"/>
    </source>
</evidence>
<evidence type="ECO:0000256" key="4">
    <source>
        <dbReference type="ARBA" id="ARBA00023136"/>
    </source>
</evidence>
<evidence type="ECO:0000256" key="2">
    <source>
        <dbReference type="ARBA" id="ARBA00022692"/>
    </source>
</evidence>
<keyword evidence="3 5" id="KW-1133">Transmembrane helix</keyword>
<dbReference type="InterPro" id="IPR050307">
    <property type="entry name" value="Sterol_Desaturase_Related"/>
</dbReference>
<dbReference type="Proteomes" id="UP000317010">
    <property type="component" value="Unassembled WGS sequence"/>
</dbReference>
<feature type="transmembrane region" description="Helical" evidence="5">
    <location>
        <begin position="64"/>
        <end position="85"/>
    </location>
</feature>
<reference evidence="7 8" key="1">
    <citation type="submission" date="2019-07" db="EMBL/GenBank/DDBJ databases">
        <title>Genomic Encyclopedia of Archaeal and Bacterial Type Strains, Phase II (KMG-II): from individual species to whole genera.</title>
        <authorList>
            <person name="Goeker M."/>
        </authorList>
    </citation>
    <scope>NUCLEOTIDE SEQUENCE [LARGE SCALE GENOMIC DNA]</scope>
    <source>
        <strain evidence="7 8">ATCC BAA-1854</strain>
    </source>
</reference>